<dbReference type="PANTHER" id="PTHR11060:SF0">
    <property type="entry name" value="PROTEIN MEMO1"/>
    <property type="match status" value="1"/>
</dbReference>
<dbReference type="CDD" id="cd07361">
    <property type="entry name" value="MEMO_like"/>
    <property type="match status" value="1"/>
</dbReference>
<accession>A0ABP5SGU2</accession>
<protein>
    <submittedName>
        <fullName evidence="2">AmmeMemoRadiSam system protein B</fullName>
    </submittedName>
</protein>
<sequence length="253" mass="26475">MAGSFYPGDPAQLRAAVDGLLAAVPVEPDDAFAYVVPHAGYRWSGPTAAHVYARLAGREFDRVVLIGPSHRVPLRGAAVPAERVWSTPLGDVEIDVDGARDLVAGGLAAADDGPHAPEHSLEVQLPFLQVLGFGRVLPVCVGPAQPEAVAALLSVVAVPGSLVLCSTDLSHYLPRADAERVDKDTTAAIVRLEPDRIGERDACGRHALRGLLAWARDLGPQVRLLHTATSADEGGPADRVVGYAAASFTRSAP</sequence>
<dbReference type="NCBIfam" id="TIGR04336">
    <property type="entry name" value="AmmeMemoSam_B"/>
    <property type="match status" value="1"/>
</dbReference>
<dbReference type="Proteomes" id="UP001501444">
    <property type="component" value="Unassembled WGS sequence"/>
</dbReference>
<reference evidence="3" key="1">
    <citation type="journal article" date="2019" name="Int. J. Syst. Evol. Microbiol.">
        <title>The Global Catalogue of Microorganisms (GCM) 10K type strain sequencing project: providing services to taxonomists for standard genome sequencing and annotation.</title>
        <authorList>
            <consortium name="The Broad Institute Genomics Platform"/>
            <consortium name="The Broad Institute Genome Sequencing Center for Infectious Disease"/>
            <person name="Wu L."/>
            <person name="Ma J."/>
        </authorList>
    </citation>
    <scope>NUCLEOTIDE SEQUENCE [LARGE SCALE GENOMIC DNA]</scope>
    <source>
        <strain evidence="3">JCM 3272</strain>
    </source>
</reference>
<comment type="caution">
    <text evidence="2">The sequence shown here is derived from an EMBL/GenBank/DDBJ whole genome shotgun (WGS) entry which is preliminary data.</text>
</comment>
<evidence type="ECO:0000256" key="1">
    <source>
        <dbReference type="ARBA" id="ARBA00006315"/>
    </source>
</evidence>
<proteinExistence type="inferred from homology"/>
<keyword evidence="3" id="KW-1185">Reference proteome</keyword>
<evidence type="ECO:0000313" key="3">
    <source>
        <dbReference type="Proteomes" id="UP001501444"/>
    </source>
</evidence>
<evidence type="ECO:0000313" key="2">
    <source>
        <dbReference type="EMBL" id="GAA2330844.1"/>
    </source>
</evidence>
<organism evidence="2 3">
    <name type="scientific">Dactylosporangium salmoneum</name>
    <dbReference type="NCBI Taxonomy" id="53361"/>
    <lineage>
        <taxon>Bacteria</taxon>
        <taxon>Bacillati</taxon>
        <taxon>Actinomycetota</taxon>
        <taxon>Actinomycetes</taxon>
        <taxon>Micromonosporales</taxon>
        <taxon>Micromonosporaceae</taxon>
        <taxon>Dactylosporangium</taxon>
    </lineage>
</organism>
<dbReference type="EMBL" id="BAAARV010000005">
    <property type="protein sequence ID" value="GAA2330844.1"/>
    <property type="molecule type" value="Genomic_DNA"/>
</dbReference>
<dbReference type="Gene3D" id="3.40.830.10">
    <property type="entry name" value="LigB-like"/>
    <property type="match status" value="1"/>
</dbReference>
<dbReference type="PANTHER" id="PTHR11060">
    <property type="entry name" value="PROTEIN MEMO1"/>
    <property type="match status" value="1"/>
</dbReference>
<name>A0ABP5SGU2_9ACTN</name>
<comment type="similarity">
    <text evidence="1">Belongs to the MEMO1 family.</text>
</comment>
<gene>
    <name evidence="2" type="primary">amrB</name>
    <name evidence="2" type="ORF">GCM10010170_009080</name>
</gene>
<dbReference type="Pfam" id="PF01875">
    <property type="entry name" value="Memo"/>
    <property type="match status" value="1"/>
</dbReference>
<dbReference type="InterPro" id="IPR002737">
    <property type="entry name" value="MEMO1_fam"/>
</dbReference>